<feature type="signal peptide" evidence="1">
    <location>
        <begin position="1"/>
        <end position="17"/>
    </location>
</feature>
<sequence length="86" mass="8454">MRFSAALGLFAASLALAAPAPVPGDDGKQDPGEIAACETQTAAEQVKCIDDCNMDASCIVACTAKAVAGYTGCAGVGPDPAPKAPK</sequence>
<evidence type="ECO:0000313" key="2">
    <source>
        <dbReference type="EMBL" id="OLN89350.1"/>
    </source>
</evidence>
<proteinExistence type="predicted"/>
<keyword evidence="3" id="KW-1185">Reference proteome</keyword>
<gene>
    <name evidence="2" type="ORF">CCHL11_08991</name>
</gene>
<dbReference type="AlphaFoldDB" id="A0A1Q8RWX4"/>
<comment type="caution">
    <text evidence="2">The sequence shown here is derived from an EMBL/GenBank/DDBJ whole genome shotgun (WGS) entry which is preliminary data.</text>
</comment>
<keyword evidence="1" id="KW-0732">Signal</keyword>
<organism evidence="2 3">
    <name type="scientific">Colletotrichum chlorophyti</name>
    <dbReference type="NCBI Taxonomy" id="708187"/>
    <lineage>
        <taxon>Eukaryota</taxon>
        <taxon>Fungi</taxon>
        <taxon>Dikarya</taxon>
        <taxon>Ascomycota</taxon>
        <taxon>Pezizomycotina</taxon>
        <taxon>Sordariomycetes</taxon>
        <taxon>Hypocreomycetidae</taxon>
        <taxon>Glomerellales</taxon>
        <taxon>Glomerellaceae</taxon>
        <taxon>Colletotrichum</taxon>
    </lineage>
</organism>
<evidence type="ECO:0000313" key="3">
    <source>
        <dbReference type="Proteomes" id="UP000186583"/>
    </source>
</evidence>
<protein>
    <submittedName>
        <fullName evidence="2">Uncharacterized protein</fullName>
    </submittedName>
</protein>
<evidence type="ECO:0000256" key="1">
    <source>
        <dbReference type="SAM" id="SignalP"/>
    </source>
</evidence>
<feature type="chain" id="PRO_5013180953" evidence="1">
    <location>
        <begin position="18"/>
        <end position="86"/>
    </location>
</feature>
<dbReference type="EMBL" id="MPGH01000077">
    <property type="protein sequence ID" value="OLN89350.1"/>
    <property type="molecule type" value="Genomic_DNA"/>
</dbReference>
<dbReference type="OrthoDB" id="4837989at2759"/>
<name>A0A1Q8RWX4_9PEZI</name>
<accession>A0A1Q8RWX4</accession>
<reference evidence="2 3" key="1">
    <citation type="submission" date="2016-11" db="EMBL/GenBank/DDBJ databases">
        <title>Draft Genome Assembly of Colletotrichum chlorophyti a pathogen of herbaceous plants.</title>
        <authorList>
            <person name="Gan P."/>
            <person name="Narusaka M."/>
            <person name="Tsushima A."/>
            <person name="Narusaka Y."/>
            <person name="Takano Y."/>
            <person name="Shirasu K."/>
        </authorList>
    </citation>
    <scope>NUCLEOTIDE SEQUENCE [LARGE SCALE GENOMIC DNA]</scope>
    <source>
        <strain evidence="2 3">NTL11</strain>
    </source>
</reference>
<dbReference type="Proteomes" id="UP000186583">
    <property type="component" value="Unassembled WGS sequence"/>
</dbReference>